<keyword evidence="1" id="KW-1133">Transmembrane helix</keyword>
<reference evidence="2 3" key="1">
    <citation type="submission" date="2023-02" db="EMBL/GenBank/DDBJ databases">
        <title>Description and genomic characterization of Microbulbifer bruguierae sp. nov., isolated from the sediment of mangrove plant Bruguiera sexangula.</title>
        <authorList>
            <person name="Long M."/>
        </authorList>
    </citation>
    <scope>NUCLEOTIDE SEQUENCE [LARGE SCALE GENOMIC DNA]</scope>
    <source>
        <strain evidence="2 3">H12</strain>
    </source>
</reference>
<feature type="transmembrane region" description="Helical" evidence="1">
    <location>
        <begin position="14"/>
        <end position="35"/>
    </location>
</feature>
<protein>
    <recommendedName>
        <fullName evidence="4">EF-hand domain-containing protein</fullName>
    </recommendedName>
</protein>
<evidence type="ECO:0000313" key="3">
    <source>
        <dbReference type="Proteomes" id="UP001236500"/>
    </source>
</evidence>
<dbReference type="RefSeq" id="WP_280320257.1">
    <property type="nucleotide sequence ID" value="NZ_CP118605.1"/>
</dbReference>
<keyword evidence="1" id="KW-0812">Transmembrane</keyword>
<evidence type="ECO:0008006" key="4">
    <source>
        <dbReference type="Google" id="ProtNLM"/>
    </source>
</evidence>
<evidence type="ECO:0000313" key="2">
    <source>
        <dbReference type="EMBL" id="WGL16484.1"/>
    </source>
</evidence>
<dbReference type="EMBL" id="CP118605">
    <property type="protein sequence ID" value="WGL16484.1"/>
    <property type="molecule type" value="Genomic_DNA"/>
</dbReference>
<organism evidence="2 3">
    <name type="scientific">Microbulbifer bruguierae</name>
    <dbReference type="NCBI Taxonomy" id="3029061"/>
    <lineage>
        <taxon>Bacteria</taxon>
        <taxon>Pseudomonadati</taxon>
        <taxon>Pseudomonadota</taxon>
        <taxon>Gammaproteobacteria</taxon>
        <taxon>Cellvibrionales</taxon>
        <taxon>Microbulbiferaceae</taxon>
        <taxon>Microbulbifer</taxon>
    </lineage>
</organism>
<gene>
    <name evidence="2" type="ORF">PVT68_17190</name>
</gene>
<evidence type="ECO:0000256" key="1">
    <source>
        <dbReference type="SAM" id="Phobius"/>
    </source>
</evidence>
<keyword evidence="3" id="KW-1185">Reference proteome</keyword>
<sequence>MNSLAIPDTWRKDWVSLLSLLVIVLTLSVILWTLIANQTDGRTTESDTSIQKQEISRTTAVPATVEREGTALLEASGYSEQAAEEVLAVKSVDLLGISIQLRELHAGAAGDGPIRNIEFFIRDGILPRRLFSNNTQIVTGYWPLYHNNVGYGATTVRILYQLLDQDTNGDGKLTEEDRKSLAFSLPDGSGYRMLDRDTGEIIDMTYLSDFGELQLEFLREDDVHKRVYSLVDAPVETHR</sequence>
<dbReference type="Proteomes" id="UP001236500">
    <property type="component" value="Chromosome"/>
</dbReference>
<name>A0ABY8NC39_9GAMM</name>
<accession>A0ABY8NC39</accession>
<keyword evidence="1" id="KW-0472">Membrane</keyword>
<proteinExistence type="predicted"/>